<accession>A0A9W7CDT9</accession>
<keyword evidence="4" id="KW-1185">Reference proteome</keyword>
<dbReference type="EMBL" id="BRXW01000050">
    <property type="protein sequence ID" value="GMI02849.1"/>
    <property type="molecule type" value="Genomic_DNA"/>
</dbReference>
<name>A0A9W7CDT9_9STRA</name>
<keyword evidence="1" id="KW-0812">Transmembrane</keyword>
<organism evidence="3 4">
    <name type="scientific">Triparma laevis f. longispina</name>
    <dbReference type="NCBI Taxonomy" id="1714387"/>
    <lineage>
        <taxon>Eukaryota</taxon>
        <taxon>Sar</taxon>
        <taxon>Stramenopiles</taxon>
        <taxon>Ochrophyta</taxon>
        <taxon>Bolidophyceae</taxon>
        <taxon>Parmales</taxon>
        <taxon>Triparmaceae</taxon>
        <taxon>Triparma</taxon>
    </lineage>
</organism>
<gene>
    <name evidence="3" type="ORF">TrLO_g14069</name>
</gene>
<evidence type="ECO:0000256" key="1">
    <source>
        <dbReference type="SAM" id="Phobius"/>
    </source>
</evidence>
<comment type="caution">
    <text evidence="3">The sequence shown here is derived from an EMBL/GenBank/DDBJ whole genome shotgun (WGS) entry which is preliminary data.</text>
</comment>
<proteinExistence type="predicted"/>
<keyword evidence="1" id="KW-0472">Membrane</keyword>
<feature type="signal peptide" evidence="2">
    <location>
        <begin position="1"/>
        <end position="24"/>
    </location>
</feature>
<feature type="chain" id="PRO_5040722840" evidence="2">
    <location>
        <begin position="25"/>
        <end position="116"/>
    </location>
</feature>
<sequence length="116" mass="13644">MYNSTFRMLLTLLTLLGLLEHVASWGTRAPKKGHPAKSRMNGLMVIIKSTALVGGVFVFYYLFFKAIARINRTKFGEWIKETSWNMMGERMVEWIKGNRKREEERLGRKIDWNKMD</sequence>
<evidence type="ECO:0000256" key="2">
    <source>
        <dbReference type="SAM" id="SignalP"/>
    </source>
</evidence>
<protein>
    <submittedName>
        <fullName evidence="3">Uncharacterized protein</fullName>
    </submittedName>
</protein>
<evidence type="ECO:0000313" key="4">
    <source>
        <dbReference type="Proteomes" id="UP001165122"/>
    </source>
</evidence>
<dbReference type="Proteomes" id="UP001165122">
    <property type="component" value="Unassembled WGS sequence"/>
</dbReference>
<feature type="transmembrane region" description="Helical" evidence="1">
    <location>
        <begin position="40"/>
        <end position="64"/>
    </location>
</feature>
<reference evidence="4" key="1">
    <citation type="journal article" date="2023" name="Commun. Biol.">
        <title>Genome analysis of Parmales, the sister group of diatoms, reveals the evolutionary specialization of diatoms from phago-mixotrophs to photoautotrophs.</title>
        <authorList>
            <person name="Ban H."/>
            <person name="Sato S."/>
            <person name="Yoshikawa S."/>
            <person name="Yamada K."/>
            <person name="Nakamura Y."/>
            <person name="Ichinomiya M."/>
            <person name="Sato N."/>
            <person name="Blanc-Mathieu R."/>
            <person name="Endo H."/>
            <person name="Kuwata A."/>
            <person name="Ogata H."/>
        </authorList>
    </citation>
    <scope>NUCLEOTIDE SEQUENCE [LARGE SCALE GENOMIC DNA]</scope>
    <source>
        <strain evidence="4">NIES 3700</strain>
    </source>
</reference>
<evidence type="ECO:0000313" key="3">
    <source>
        <dbReference type="EMBL" id="GMI02849.1"/>
    </source>
</evidence>
<keyword evidence="1" id="KW-1133">Transmembrane helix</keyword>
<keyword evidence="2" id="KW-0732">Signal</keyword>
<dbReference type="AlphaFoldDB" id="A0A9W7CDT9"/>
<dbReference type="OrthoDB" id="10384142at2759"/>